<keyword evidence="1" id="KW-0732">Signal</keyword>
<name>A0AAV7ND72_PLEWA</name>
<organism evidence="2 3">
    <name type="scientific">Pleurodeles waltl</name>
    <name type="common">Iberian ribbed newt</name>
    <dbReference type="NCBI Taxonomy" id="8319"/>
    <lineage>
        <taxon>Eukaryota</taxon>
        <taxon>Metazoa</taxon>
        <taxon>Chordata</taxon>
        <taxon>Craniata</taxon>
        <taxon>Vertebrata</taxon>
        <taxon>Euteleostomi</taxon>
        <taxon>Amphibia</taxon>
        <taxon>Batrachia</taxon>
        <taxon>Caudata</taxon>
        <taxon>Salamandroidea</taxon>
        <taxon>Salamandridae</taxon>
        <taxon>Pleurodelinae</taxon>
        <taxon>Pleurodeles</taxon>
    </lineage>
</organism>
<reference evidence="2" key="1">
    <citation type="journal article" date="2022" name="bioRxiv">
        <title>Sequencing and chromosome-scale assembly of the giantPleurodeles waltlgenome.</title>
        <authorList>
            <person name="Brown T."/>
            <person name="Elewa A."/>
            <person name="Iarovenko S."/>
            <person name="Subramanian E."/>
            <person name="Araus A.J."/>
            <person name="Petzold A."/>
            <person name="Susuki M."/>
            <person name="Suzuki K.-i.T."/>
            <person name="Hayashi T."/>
            <person name="Toyoda A."/>
            <person name="Oliveira C."/>
            <person name="Osipova E."/>
            <person name="Leigh N.D."/>
            <person name="Simon A."/>
            <person name="Yun M.H."/>
        </authorList>
    </citation>
    <scope>NUCLEOTIDE SEQUENCE</scope>
    <source>
        <strain evidence="2">20211129_DDA</strain>
        <tissue evidence="2">Liver</tissue>
    </source>
</reference>
<dbReference type="Proteomes" id="UP001066276">
    <property type="component" value="Chromosome 8"/>
</dbReference>
<evidence type="ECO:0008006" key="4">
    <source>
        <dbReference type="Google" id="ProtNLM"/>
    </source>
</evidence>
<evidence type="ECO:0000313" key="3">
    <source>
        <dbReference type="Proteomes" id="UP001066276"/>
    </source>
</evidence>
<keyword evidence="3" id="KW-1185">Reference proteome</keyword>
<proteinExistence type="predicted"/>
<protein>
    <recommendedName>
        <fullName evidence="4">Secreted protein</fullName>
    </recommendedName>
</protein>
<evidence type="ECO:0000313" key="2">
    <source>
        <dbReference type="EMBL" id="KAJ1113122.1"/>
    </source>
</evidence>
<evidence type="ECO:0000256" key="1">
    <source>
        <dbReference type="SAM" id="SignalP"/>
    </source>
</evidence>
<sequence length="77" mass="8905">MGRAGTRTAVLVFFHSLQIRTCCLCTQARPRDLSKLPNTPLPPRYLFMLRKQHVYMAQDRGEERLNCPRLMVTPKCA</sequence>
<feature type="signal peptide" evidence="1">
    <location>
        <begin position="1"/>
        <end position="25"/>
    </location>
</feature>
<dbReference type="AlphaFoldDB" id="A0AAV7ND72"/>
<gene>
    <name evidence="2" type="ORF">NDU88_001377</name>
</gene>
<dbReference type="EMBL" id="JANPWB010000012">
    <property type="protein sequence ID" value="KAJ1113122.1"/>
    <property type="molecule type" value="Genomic_DNA"/>
</dbReference>
<feature type="chain" id="PRO_5043339135" description="Secreted protein" evidence="1">
    <location>
        <begin position="26"/>
        <end position="77"/>
    </location>
</feature>
<comment type="caution">
    <text evidence="2">The sequence shown here is derived from an EMBL/GenBank/DDBJ whole genome shotgun (WGS) entry which is preliminary data.</text>
</comment>
<accession>A0AAV7ND72</accession>